<evidence type="ECO:0000256" key="2">
    <source>
        <dbReference type="ARBA" id="ARBA00022723"/>
    </source>
</evidence>
<reference evidence="8" key="1">
    <citation type="submission" date="2020-06" db="EMBL/GenBank/DDBJ databases">
        <title>WGS assembly of Ceratodon purpureus strain R40.</title>
        <authorList>
            <person name="Carey S.B."/>
            <person name="Jenkins J."/>
            <person name="Shu S."/>
            <person name="Lovell J.T."/>
            <person name="Sreedasyam A."/>
            <person name="Maumus F."/>
            <person name="Tiley G.P."/>
            <person name="Fernandez-Pozo N."/>
            <person name="Barry K."/>
            <person name="Chen C."/>
            <person name="Wang M."/>
            <person name="Lipzen A."/>
            <person name="Daum C."/>
            <person name="Saski C.A."/>
            <person name="Payton A.C."/>
            <person name="Mcbreen J.C."/>
            <person name="Conrad R.E."/>
            <person name="Kollar L.M."/>
            <person name="Olsson S."/>
            <person name="Huttunen S."/>
            <person name="Landis J.B."/>
            <person name="Wickett N.J."/>
            <person name="Johnson M.G."/>
            <person name="Rensing S.A."/>
            <person name="Grimwood J."/>
            <person name="Schmutz J."/>
            <person name="Mcdaniel S.F."/>
        </authorList>
    </citation>
    <scope>NUCLEOTIDE SEQUENCE</scope>
    <source>
        <strain evidence="8">R40</strain>
    </source>
</reference>
<dbReference type="GO" id="GO:0004497">
    <property type="term" value="F:monooxygenase activity"/>
    <property type="evidence" value="ECO:0007669"/>
    <property type="project" value="UniProtKB-KW"/>
</dbReference>
<protein>
    <recommendedName>
        <fullName evidence="10">Cytochrome P450</fullName>
    </recommendedName>
</protein>
<evidence type="ECO:0000256" key="1">
    <source>
        <dbReference type="ARBA" id="ARBA00010617"/>
    </source>
</evidence>
<comment type="cofactor">
    <cofactor evidence="5">
        <name>heme</name>
        <dbReference type="ChEBI" id="CHEBI:30413"/>
    </cofactor>
</comment>
<dbReference type="GO" id="GO:0005506">
    <property type="term" value="F:iron ion binding"/>
    <property type="evidence" value="ECO:0007669"/>
    <property type="project" value="InterPro"/>
</dbReference>
<keyword evidence="4 5" id="KW-0408">Iron</keyword>
<keyword evidence="6" id="KW-0503">Monooxygenase</keyword>
<dbReference type="PANTHER" id="PTHR47944:SF4">
    <property type="entry name" value="OS09G0441700 PROTEIN"/>
    <property type="match status" value="1"/>
</dbReference>
<evidence type="ECO:0000256" key="7">
    <source>
        <dbReference type="SAM" id="Phobius"/>
    </source>
</evidence>
<keyword evidence="7" id="KW-1133">Transmembrane helix</keyword>
<organism evidence="8 9">
    <name type="scientific">Ceratodon purpureus</name>
    <name type="common">Fire moss</name>
    <name type="synonym">Dicranum purpureum</name>
    <dbReference type="NCBI Taxonomy" id="3225"/>
    <lineage>
        <taxon>Eukaryota</taxon>
        <taxon>Viridiplantae</taxon>
        <taxon>Streptophyta</taxon>
        <taxon>Embryophyta</taxon>
        <taxon>Bryophyta</taxon>
        <taxon>Bryophytina</taxon>
        <taxon>Bryopsida</taxon>
        <taxon>Dicranidae</taxon>
        <taxon>Pseudoditrichales</taxon>
        <taxon>Ditrichaceae</taxon>
        <taxon>Ceratodon</taxon>
    </lineage>
</organism>
<dbReference type="GO" id="GO:0044550">
    <property type="term" value="P:secondary metabolite biosynthetic process"/>
    <property type="evidence" value="ECO:0007669"/>
    <property type="project" value="UniProtKB-ARBA"/>
</dbReference>
<evidence type="ECO:0000313" key="8">
    <source>
        <dbReference type="EMBL" id="KAG0586467.1"/>
    </source>
</evidence>
<dbReference type="InterPro" id="IPR017972">
    <property type="entry name" value="Cyt_P450_CS"/>
</dbReference>
<dbReference type="AlphaFoldDB" id="A0A8T0ITK5"/>
<keyword evidence="3 6" id="KW-0560">Oxidoreductase</keyword>
<dbReference type="InterPro" id="IPR001128">
    <property type="entry name" value="Cyt_P450"/>
</dbReference>
<evidence type="ECO:0000256" key="5">
    <source>
        <dbReference type="PIRSR" id="PIRSR602401-1"/>
    </source>
</evidence>
<dbReference type="Proteomes" id="UP000822688">
    <property type="component" value="Chromosome 2"/>
</dbReference>
<keyword evidence="2 5" id="KW-0479">Metal-binding</keyword>
<accession>A0A8T0ITK5</accession>
<dbReference type="InterPro" id="IPR013788">
    <property type="entry name" value="Hemocyanin/hexamerin"/>
</dbReference>
<dbReference type="PRINTS" id="PR00463">
    <property type="entry name" value="EP450I"/>
</dbReference>
<dbReference type="InterPro" id="IPR002401">
    <property type="entry name" value="Cyt_P450_E_grp-I"/>
</dbReference>
<dbReference type="Gene3D" id="1.10.630.10">
    <property type="entry name" value="Cytochrome P450"/>
    <property type="match status" value="1"/>
</dbReference>
<dbReference type="Pfam" id="PF00067">
    <property type="entry name" value="p450"/>
    <property type="match status" value="1"/>
</dbReference>
<name>A0A8T0ITK5_CERPU</name>
<evidence type="ECO:0008006" key="10">
    <source>
        <dbReference type="Google" id="ProtNLM"/>
    </source>
</evidence>
<dbReference type="PANTHER" id="PTHR47944">
    <property type="entry name" value="CYTOCHROME P450 98A9"/>
    <property type="match status" value="1"/>
</dbReference>
<dbReference type="PROSITE" id="PS00210">
    <property type="entry name" value="HEMOCYANIN_2"/>
    <property type="match status" value="1"/>
</dbReference>
<evidence type="ECO:0000256" key="4">
    <source>
        <dbReference type="ARBA" id="ARBA00023004"/>
    </source>
</evidence>
<keyword evidence="7" id="KW-0472">Membrane</keyword>
<proteinExistence type="inferred from homology"/>
<evidence type="ECO:0000313" key="9">
    <source>
        <dbReference type="Proteomes" id="UP000822688"/>
    </source>
</evidence>
<feature type="binding site" description="axial binding residue" evidence="5">
    <location>
        <position position="448"/>
    </location>
    <ligand>
        <name>heme</name>
        <dbReference type="ChEBI" id="CHEBI:30413"/>
    </ligand>
    <ligandPart>
        <name>Fe</name>
        <dbReference type="ChEBI" id="CHEBI:18248"/>
    </ligandPart>
</feature>
<keyword evidence="7" id="KW-0812">Transmembrane</keyword>
<dbReference type="GO" id="GO:0020037">
    <property type="term" value="F:heme binding"/>
    <property type="evidence" value="ECO:0007669"/>
    <property type="project" value="InterPro"/>
</dbReference>
<comment type="caution">
    <text evidence="8">The sequence shown here is derived from an EMBL/GenBank/DDBJ whole genome shotgun (WGS) entry which is preliminary data.</text>
</comment>
<dbReference type="CDD" id="cd20618">
    <property type="entry name" value="CYP71_clan"/>
    <property type="match status" value="1"/>
</dbReference>
<gene>
    <name evidence="8" type="ORF">KC19_2G092600</name>
</gene>
<evidence type="ECO:0000256" key="3">
    <source>
        <dbReference type="ARBA" id="ARBA00023002"/>
    </source>
</evidence>
<dbReference type="PROSITE" id="PS00086">
    <property type="entry name" value="CYTOCHROME_P450"/>
    <property type="match status" value="1"/>
</dbReference>
<dbReference type="GO" id="GO:0016705">
    <property type="term" value="F:oxidoreductase activity, acting on paired donors, with incorporation or reduction of molecular oxygen"/>
    <property type="evidence" value="ECO:0007669"/>
    <property type="project" value="InterPro"/>
</dbReference>
<feature type="transmembrane region" description="Helical" evidence="7">
    <location>
        <begin position="12"/>
        <end position="31"/>
    </location>
</feature>
<dbReference type="InterPro" id="IPR036396">
    <property type="entry name" value="Cyt_P450_sf"/>
</dbReference>
<sequence length="512" mass="57898">MFHEAGIVEMYWMAATLMGMIGGMILLRTWMTSCYKARGLKLPPGPWSWPIVGCLPFLPKVFPRELLLAKLAEKYGELMMMRVGARTTVVVSSVRMAKEFLKTHDHLFANRPNPIAFQYIGFHDTGLSSMANTSPLFRPTRRMFATDIVSPRKVATTAHVRREQLLKMLRAIVQDLQQVNVSTAVSSLAMNLALCMNFGKDYDAHDTEILVRSFRKMVILAQQRNISDLFPALRRFDLQGIEAGLKEVEAQWRQSITALIEKKKLQMSMWSSEEIKDTGIISKLLSVEGANRFSEEQLIAVVFTLLIAGTESISNVVTESIHEVVSHPHIYERAMAELDAVVGTERLVEESDIVKLPFIHNIIKETLRLHAPAPTLLPHRNFQACEVGGYHIPANSTVLVNLHTIMRDPAFWHSPMEFSPDRWNDLSGLKMQGSDFHYIPFGYGERQCPAITLGTTTVQYALAVCLQCVKWRIPAGMERAEFIATPQEPRKKQDLILEGTLRVVPRLLEIET</sequence>
<dbReference type="SUPFAM" id="SSF48264">
    <property type="entry name" value="Cytochrome P450"/>
    <property type="match status" value="1"/>
</dbReference>
<dbReference type="EMBL" id="CM026422">
    <property type="protein sequence ID" value="KAG0586467.1"/>
    <property type="molecule type" value="Genomic_DNA"/>
</dbReference>
<evidence type="ECO:0000256" key="6">
    <source>
        <dbReference type="RuleBase" id="RU000461"/>
    </source>
</evidence>
<keyword evidence="9" id="KW-1185">Reference proteome</keyword>
<keyword evidence="5 6" id="KW-0349">Heme</keyword>
<comment type="similarity">
    <text evidence="1 6">Belongs to the cytochrome P450 family.</text>
</comment>